<keyword evidence="1 4" id="KW-0479">Metal-binding</keyword>
<dbReference type="EMBL" id="JACHFV010000023">
    <property type="protein sequence ID" value="MBB5297358.1"/>
    <property type="molecule type" value="Genomic_DNA"/>
</dbReference>
<evidence type="ECO:0000313" key="8">
    <source>
        <dbReference type="Proteomes" id="UP000536909"/>
    </source>
</evidence>
<gene>
    <name evidence="7" type="ORF">HNQ10_004231</name>
</gene>
<evidence type="ECO:0000256" key="1">
    <source>
        <dbReference type="ARBA" id="ARBA00022723"/>
    </source>
</evidence>
<accession>A0ABR6MZH7</accession>
<dbReference type="InterPro" id="IPR002328">
    <property type="entry name" value="ADH_Zn_CS"/>
</dbReference>
<comment type="cofactor">
    <cofactor evidence="4">
        <name>Zn(2+)</name>
        <dbReference type="ChEBI" id="CHEBI:29105"/>
    </cofactor>
</comment>
<comment type="similarity">
    <text evidence="4">Belongs to the zinc-containing alcohol dehydrogenase family.</text>
</comment>
<keyword evidence="8" id="KW-1185">Reference proteome</keyword>
<dbReference type="PANTHER" id="PTHR43401:SF2">
    <property type="entry name" value="L-THREONINE 3-DEHYDROGENASE"/>
    <property type="match status" value="1"/>
</dbReference>
<dbReference type="Gene3D" id="3.40.50.720">
    <property type="entry name" value="NAD(P)-binding Rossmann-like Domain"/>
    <property type="match status" value="1"/>
</dbReference>
<keyword evidence="3" id="KW-0560">Oxidoreductase</keyword>
<sequence length="351" mass="37136">MTRPTMPAAVITAPGQVEVQELPEPHPGPGQVRIRVHGTGVCGTDLHLLHGHFGARFPLVPGHEISGWVDEVGPGVLNVKEGDLVALDPNLWCGQCHYCQRGLFQHCEHHEALGVTLPGGFARYTVCPATNVYPAQGLTADQASFAEPLGCVAWGMKRLRPPPGASALLFGAGAIGQLLMQGLLASGCARVTVVDPVQDRLDLARELGASEVLQPHADLKTELLDRHPYGFDVTAEATGVPAVVQGLPELTAVGGQVLVFGVAPEEAQVSLSPYLLFQRDLSVLGSFALNQTVPLALDWLRAGRVKVEPLITHRLPLARVGEALNMKAHPGLAGAQKVLMTPGEETAPPPL</sequence>
<evidence type="ECO:0000313" key="7">
    <source>
        <dbReference type="EMBL" id="MBB5297358.1"/>
    </source>
</evidence>
<dbReference type="InterPro" id="IPR011032">
    <property type="entry name" value="GroES-like_sf"/>
</dbReference>
<reference evidence="7 8" key="1">
    <citation type="submission" date="2020-08" db="EMBL/GenBank/DDBJ databases">
        <title>Genomic Encyclopedia of Type Strains, Phase IV (KMG-IV): sequencing the most valuable type-strain genomes for metagenomic binning, comparative biology and taxonomic classification.</title>
        <authorList>
            <person name="Goeker M."/>
        </authorList>
    </citation>
    <scope>NUCLEOTIDE SEQUENCE [LARGE SCALE GENOMIC DNA]</scope>
    <source>
        <strain evidence="7 8">DSM 105434</strain>
    </source>
</reference>
<evidence type="ECO:0000259" key="5">
    <source>
        <dbReference type="Pfam" id="PF00107"/>
    </source>
</evidence>
<dbReference type="RefSeq" id="WP_212744540.1">
    <property type="nucleotide sequence ID" value="NZ_BSUI01000032.1"/>
</dbReference>
<feature type="domain" description="Alcohol dehydrogenase-like N-terminal" evidence="6">
    <location>
        <begin position="28"/>
        <end position="135"/>
    </location>
</feature>
<dbReference type="InterPro" id="IPR013154">
    <property type="entry name" value="ADH-like_N"/>
</dbReference>
<feature type="domain" description="Alcohol dehydrogenase-like C-terminal" evidence="5">
    <location>
        <begin position="174"/>
        <end position="300"/>
    </location>
</feature>
<evidence type="ECO:0000259" key="6">
    <source>
        <dbReference type="Pfam" id="PF08240"/>
    </source>
</evidence>
<proteinExistence type="inferred from homology"/>
<dbReference type="PANTHER" id="PTHR43401">
    <property type="entry name" value="L-THREONINE 3-DEHYDROGENASE"/>
    <property type="match status" value="1"/>
</dbReference>
<dbReference type="SUPFAM" id="SSF51735">
    <property type="entry name" value="NAD(P)-binding Rossmann-fold domains"/>
    <property type="match status" value="1"/>
</dbReference>
<comment type="caution">
    <text evidence="7">The sequence shown here is derived from an EMBL/GenBank/DDBJ whole genome shotgun (WGS) entry which is preliminary data.</text>
</comment>
<protein>
    <submittedName>
        <fullName evidence="7">2-desacetyl-2-hydroxyethyl bacteriochlorophyllide A dehydrogenase</fullName>
    </submittedName>
</protein>
<dbReference type="CDD" id="cd08234">
    <property type="entry name" value="threonine_DH_like"/>
    <property type="match status" value="1"/>
</dbReference>
<dbReference type="Gene3D" id="3.90.180.10">
    <property type="entry name" value="Medium-chain alcohol dehydrogenases, catalytic domain"/>
    <property type="match status" value="1"/>
</dbReference>
<dbReference type="Pfam" id="PF08240">
    <property type="entry name" value="ADH_N"/>
    <property type="match status" value="1"/>
</dbReference>
<dbReference type="Pfam" id="PF00107">
    <property type="entry name" value="ADH_zinc_N"/>
    <property type="match status" value="1"/>
</dbReference>
<dbReference type="InterPro" id="IPR050129">
    <property type="entry name" value="Zn_alcohol_dh"/>
</dbReference>
<keyword evidence="2 4" id="KW-0862">Zinc</keyword>
<dbReference type="InterPro" id="IPR036291">
    <property type="entry name" value="NAD(P)-bd_dom_sf"/>
</dbReference>
<organism evidence="7 8">
    <name type="scientific">Deinococcus metallilatus</name>
    <dbReference type="NCBI Taxonomy" id="1211322"/>
    <lineage>
        <taxon>Bacteria</taxon>
        <taxon>Thermotogati</taxon>
        <taxon>Deinococcota</taxon>
        <taxon>Deinococci</taxon>
        <taxon>Deinococcales</taxon>
        <taxon>Deinococcaceae</taxon>
        <taxon>Deinococcus</taxon>
    </lineage>
</organism>
<evidence type="ECO:0000256" key="3">
    <source>
        <dbReference type="ARBA" id="ARBA00023002"/>
    </source>
</evidence>
<dbReference type="Proteomes" id="UP000536909">
    <property type="component" value="Unassembled WGS sequence"/>
</dbReference>
<dbReference type="SUPFAM" id="SSF50129">
    <property type="entry name" value="GroES-like"/>
    <property type="match status" value="1"/>
</dbReference>
<dbReference type="PROSITE" id="PS00059">
    <property type="entry name" value="ADH_ZINC"/>
    <property type="match status" value="1"/>
</dbReference>
<evidence type="ECO:0000256" key="4">
    <source>
        <dbReference type="RuleBase" id="RU361277"/>
    </source>
</evidence>
<name>A0ABR6MZH7_9DEIO</name>
<evidence type="ECO:0000256" key="2">
    <source>
        <dbReference type="ARBA" id="ARBA00022833"/>
    </source>
</evidence>
<dbReference type="InterPro" id="IPR013149">
    <property type="entry name" value="ADH-like_C"/>
</dbReference>